<sequence length="287" mass="31278">MDHRYFETYLSVLRLGGISKSAARLNLTQSATSRRIQSLEEELDVKLFVPKGRGIEPTELALRLVPHAEAVVDAVERFRQAANPEKNLPIKLRVAATPQTIAATIAPLIPDLAASGVALSLIEAGGADIEDLVRQDVCDCGISSIPTFESGLQSKRLSPLHLHAYGSPRWDKSAKEHINLSELSEENLLLFTPDFQSRKIVDGAFQLMGQRPNIVYEGHSSLAILALASADVGVAILPSNIKSACSGPRVLFNNDPLSLDVTLIWRPISRRMDGIEAFFAKLSANHL</sequence>
<keyword evidence="7" id="KW-1185">Reference proteome</keyword>
<evidence type="ECO:0000256" key="2">
    <source>
        <dbReference type="ARBA" id="ARBA00023015"/>
    </source>
</evidence>
<dbReference type="PANTHER" id="PTHR30419">
    <property type="entry name" value="HTH-TYPE TRANSCRIPTIONAL REGULATOR YBHD"/>
    <property type="match status" value="1"/>
</dbReference>
<dbReference type="GO" id="GO:0003700">
    <property type="term" value="F:DNA-binding transcription factor activity"/>
    <property type="evidence" value="ECO:0007669"/>
    <property type="project" value="InterPro"/>
</dbReference>
<evidence type="ECO:0000313" key="6">
    <source>
        <dbReference type="EMBL" id="ARU01590.1"/>
    </source>
</evidence>
<dbReference type="SUPFAM" id="SSF53850">
    <property type="entry name" value="Periplasmic binding protein-like II"/>
    <property type="match status" value="1"/>
</dbReference>
<dbReference type="Pfam" id="PF03466">
    <property type="entry name" value="LysR_substrate"/>
    <property type="match status" value="1"/>
</dbReference>
<dbReference type="RefSeq" id="WP_087208472.1">
    <property type="nucleotide sequence ID" value="NZ_CP021431.1"/>
</dbReference>
<dbReference type="OrthoDB" id="8479357at2"/>
<dbReference type="Proteomes" id="UP000195273">
    <property type="component" value="Chromosome"/>
</dbReference>
<feature type="domain" description="HTH lysR-type" evidence="5">
    <location>
        <begin position="1"/>
        <end position="58"/>
    </location>
</feature>
<dbReference type="InterPro" id="IPR036390">
    <property type="entry name" value="WH_DNA-bd_sf"/>
</dbReference>
<dbReference type="PRINTS" id="PR00039">
    <property type="entry name" value="HTHLYSR"/>
</dbReference>
<proteinExistence type="inferred from homology"/>
<dbReference type="AlphaFoldDB" id="A0A1Y0EDM1"/>
<comment type="similarity">
    <text evidence="1">Belongs to the LysR transcriptional regulatory family.</text>
</comment>
<dbReference type="KEGG" id="lvs:LOKVESSMR4R_02285"/>
<dbReference type="GO" id="GO:0005829">
    <property type="term" value="C:cytosol"/>
    <property type="evidence" value="ECO:0007669"/>
    <property type="project" value="TreeGrafter"/>
</dbReference>
<dbReference type="Gene3D" id="3.40.190.290">
    <property type="match status" value="1"/>
</dbReference>
<keyword evidence="2" id="KW-0805">Transcription regulation</keyword>
<organism evidence="6 7">
    <name type="scientific">Yoonia vestfoldensis</name>
    <dbReference type="NCBI Taxonomy" id="245188"/>
    <lineage>
        <taxon>Bacteria</taxon>
        <taxon>Pseudomonadati</taxon>
        <taxon>Pseudomonadota</taxon>
        <taxon>Alphaproteobacteria</taxon>
        <taxon>Rhodobacterales</taxon>
        <taxon>Paracoccaceae</taxon>
        <taxon>Yoonia</taxon>
    </lineage>
</organism>
<reference evidence="6 7" key="1">
    <citation type="submission" date="2017-05" db="EMBL/GenBank/DDBJ databases">
        <title>Genome Sequence of Loktanella vestfoldensis Strain SMR4r Isolated from a Culture of the Diatom Skeletonema marinoi.</title>
        <authorList>
            <person name="Topel M."/>
            <person name="Pinder M.I.M."/>
            <person name="Johansson O.N."/>
            <person name="Kourtchenko O."/>
            <person name="Godhe A."/>
            <person name="Clarke A.K."/>
        </authorList>
    </citation>
    <scope>NUCLEOTIDE SEQUENCE [LARGE SCALE GENOMIC DNA]</scope>
    <source>
        <strain evidence="6 7">SMR4r</strain>
    </source>
</reference>
<dbReference type="Pfam" id="PF00126">
    <property type="entry name" value="HTH_1"/>
    <property type="match status" value="1"/>
</dbReference>
<accession>A0A1Y0EDM1</accession>
<keyword evidence="3" id="KW-0238">DNA-binding</keyword>
<name>A0A1Y0EDM1_9RHOB</name>
<dbReference type="PROSITE" id="PS50931">
    <property type="entry name" value="HTH_LYSR"/>
    <property type="match status" value="1"/>
</dbReference>
<protein>
    <submittedName>
        <fullName evidence="6">HTH-type transcriptional regulator CynR</fullName>
    </submittedName>
</protein>
<dbReference type="InterPro" id="IPR000847">
    <property type="entry name" value="LysR_HTH_N"/>
</dbReference>
<gene>
    <name evidence="6" type="primary">cynR</name>
    <name evidence="6" type="ORF">LOKVESSMR4R_02285</name>
</gene>
<evidence type="ECO:0000256" key="1">
    <source>
        <dbReference type="ARBA" id="ARBA00009437"/>
    </source>
</evidence>
<dbReference type="InterPro" id="IPR036388">
    <property type="entry name" value="WH-like_DNA-bd_sf"/>
</dbReference>
<dbReference type="InterPro" id="IPR005119">
    <property type="entry name" value="LysR_subst-bd"/>
</dbReference>
<evidence type="ECO:0000259" key="5">
    <source>
        <dbReference type="PROSITE" id="PS50931"/>
    </source>
</evidence>
<evidence type="ECO:0000256" key="4">
    <source>
        <dbReference type="ARBA" id="ARBA00023163"/>
    </source>
</evidence>
<evidence type="ECO:0000313" key="7">
    <source>
        <dbReference type="Proteomes" id="UP000195273"/>
    </source>
</evidence>
<dbReference type="Gene3D" id="1.10.10.10">
    <property type="entry name" value="Winged helix-like DNA-binding domain superfamily/Winged helix DNA-binding domain"/>
    <property type="match status" value="1"/>
</dbReference>
<dbReference type="CDD" id="cd05466">
    <property type="entry name" value="PBP2_LTTR_substrate"/>
    <property type="match status" value="1"/>
</dbReference>
<dbReference type="EMBL" id="CP021431">
    <property type="protein sequence ID" value="ARU01590.1"/>
    <property type="molecule type" value="Genomic_DNA"/>
</dbReference>
<dbReference type="InterPro" id="IPR050950">
    <property type="entry name" value="HTH-type_LysR_regulators"/>
</dbReference>
<keyword evidence="4" id="KW-0804">Transcription</keyword>
<dbReference type="GO" id="GO:0003677">
    <property type="term" value="F:DNA binding"/>
    <property type="evidence" value="ECO:0007669"/>
    <property type="project" value="UniProtKB-KW"/>
</dbReference>
<dbReference type="SUPFAM" id="SSF46785">
    <property type="entry name" value="Winged helix' DNA-binding domain"/>
    <property type="match status" value="1"/>
</dbReference>
<evidence type="ECO:0000256" key="3">
    <source>
        <dbReference type="ARBA" id="ARBA00023125"/>
    </source>
</evidence>